<dbReference type="eggNOG" id="KOG4426">
    <property type="taxonomic scope" value="Eukaryota"/>
</dbReference>
<dbReference type="PANTHER" id="PTHR11956:SF5">
    <property type="entry name" value="ARGININE--TRNA LIGASE, CYTOPLASMIC"/>
    <property type="match status" value="1"/>
</dbReference>
<dbReference type="InterPro" id="IPR001278">
    <property type="entry name" value="Arg-tRNA-ligase"/>
</dbReference>
<keyword evidence="1" id="KW-0030">Aminoacyl-tRNA synthetase</keyword>
<dbReference type="GO" id="GO:0005524">
    <property type="term" value="F:ATP binding"/>
    <property type="evidence" value="ECO:0007669"/>
    <property type="project" value="UniProtKB-KW"/>
</dbReference>
<accession>A7T9K0</accession>
<dbReference type="FunFam" id="3.40.50.620:FF:000534">
    <property type="entry name" value="Predicted protein"/>
    <property type="match status" value="1"/>
</dbReference>
<dbReference type="InterPro" id="IPR014729">
    <property type="entry name" value="Rossmann-like_a/b/a_fold"/>
</dbReference>
<evidence type="ECO:0000313" key="3">
    <source>
        <dbReference type="EMBL" id="EDO27324.1"/>
    </source>
</evidence>
<dbReference type="GO" id="GO:0004814">
    <property type="term" value="F:arginine-tRNA ligase activity"/>
    <property type="evidence" value="ECO:0007669"/>
    <property type="project" value="InterPro"/>
</dbReference>
<organism evidence="3 4">
    <name type="scientific">Nematostella vectensis</name>
    <name type="common">Starlet sea anemone</name>
    <dbReference type="NCBI Taxonomy" id="45351"/>
    <lineage>
        <taxon>Eukaryota</taxon>
        <taxon>Metazoa</taxon>
        <taxon>Cnidaria</taxon>
        <taxon>Anthozoa</taxon>
        <taxon>Hexacorallia</taxon>
        <taxon>Actiniaria</taxon>
        <taxon>Edwardsiidae</taxon>
        <taxon>Nematostella</taxon>
    </lineage>
</organism>
<dbReference type="AlphaFoldDB" id="A7T9K0"/>
<feature type="domain" description="Arginyl-tRNA synthetase catalytic core" evidence="2">
    <location>
        <begin position="9"/>
        <end position="107"/>
    </location>
</feature>
<dbReference type="InParanoid" id="A7T9K0"/>
<sequence>MWICCAGKVLVEDGRKVVFVEGYKVPLTVVKSDGGYTYDTSDLAALRQRVEDERGDWIIYVTDAGQQRKHKNDMFDLAVYFNRKKFKTRSGETVRLVDLMDEGIRRS</sequence>
<dbReference type="PANTHER" id="PTHR11956">
    <property type="entry name" value="ARGINYL-TRNA SYNTHETASE"/>
    <property type="match status" value="1"/>
</dbReference>
<keyword evidence="1" id="KW-0436">Ligase</keyword>
<proteinExistence type="inferred from homology"/>
<evidence type="ECO:0000313" key="4">
    <source>
        <dbReference type="Proteomes" id="UP000001593"/>
    </source>
</evidence>
<dbReference type="Gene3D" id="3.40.50.620">
    <property type="entry name" value="HUPs"/>
    <property type="match status" value="1"/>
</dbReference>
<dbReference type="Proteomes" id="UP000001593">
    <property type="component" value="Unassembled WGS sequence"/>
</dbReference>
<evidence type="ECO:0000259" key="2">
    <source>
        <dbReference type="Pfam" id="PF00750"/>
    </source>
</evidence>
<dbReference type="PhylomeDB" id="A7T9K0"/>
<keyword evidence="1" id="KW-0067">ATP-binding</keyword>
<keyword evidence="1" id="KW-0547">Nucleotide-binding</keyword>
<dbReference type="HOGENOM" id="CLU_2216508_0_0_1"/>
<feature type="non-terminal residue" evidence="3">
    <location>
        <position position="1"/>
    </location>
</feature>
<dbReference type="Pfam" id="PF00750">
    <property type="entry name" value="tRNA-synt_1d"/>
    <property type="match status" value="1"/>
</dbReference>
<keyword evidence="4" id="KW-1185">Reference proteome</keyword>
<dbReference type="SUPFAM" id="SSF52374">
    <property type="entry name" value="Nucleotidylyl transferase"/>
    <property type="match status" value="1"/>
</dbReference>
<dbReference type="STRING" id="45351.A7T9K0"/>
<protein>
    <recommendedName>
        <fullName evidence="2">Arginyl-tRNA synthetase catalytic core domain-containing protein</fullName>
    </recommendedName>
</protein>
<evidence type="ECO:0000256" key="1">
    <source>
        <dbReference type="RuleBase" id="RU363038"/>
    </source>
</evidence>
<gene>
    <name evidence="3" type="ORF">NEMVEDRAFT_v1g151419</name>
</gene>
<dbReference type="EMBL" id="DS473438">
    <property type="protein sequence ID" value="EDO27324.1"/>
    <property type="molecule type" value="Genomic_DNA"/>
</dbReference>
<dbReference type="GO" id="GO:0006420">
    <property type="term" value="P:arginyl-tRNA aminoacylation"/>
    <property type="evidence" value="ECO:0007669"/>
    <property type="project" value="InterPro"/>
</dbReference>
<name>A7T9K0_NEMVE</name>
<dbReference type="InterPro" id="IPR035684">
    <property type="entry name" value="ArgRS_core"/>
</dbReference>
<comment type="similarity">
    <text evidence="1">Belongs to the class-I aminoacyl-tRNA synthetase family.</text>
</comment>
<reference evidence="3 4" key="1">
    <citation type="journal article" date="2007" name="Science">
        <title>Sea anemone genome reveals ancestral eumetazoan gene repertoire and genomic organization.</title>
        <authorList>
            <person name="Putnam N.H."/>
            <person name="Srivastava M."/>
            <person name="Hellsten U."/>
            <person name="Dirks B."/>
            <person name="Chapman J."/>
            <person name="Salamov A."/>
            <person name="Terry A."/>
            <person name="Shapiro H."/>
            <person name="Lindquist E."/>
            <person name="Kapitonov V.V."/>
            <person name="Jurka J."/>
            <person name="Genikhovich G."/>
            <person name="Grigoriev I.V."/>
            <person name="Lucas S.M."/>
            <person name="Steele R.E."/>
            <person name="Finnerty J.R."/>
            <person name="Technau U."/>
            <person name="Martindale M.Q."/>
            <person name="Rokhsar D.S."/>
        </authorList>
    </citation>
    <scope>NUCLEOTIDE SEQUENCE [LARGE SCALE GENOMIC DNA]</scope>
    <source>
        <strain evidence="4">CH2 X CH6</strain>
    </source>
</reference>
<keyword evidence="1" id="KW-0648">Protein biosynthesis</keyword>